<reference evidence="1" key="1">
    <citation type="journal article" date="2019" name="Environ. Microbiol.">
        <title>Fungal ecological strategies reflected in gene transcription - a case study of two litter decomposers.</title>
        <authorList>
            <person name="Barbi F."/>
            <person name="Kohler A."/>
            <person name="Barry K."/>
            <person name="Baskaran P."/>
            <person name="Daum C."/>
            <person name="Fauchery L."/>
            <person name="Ihrmark K."/>
            <person name="Kuo A."/>
            <person name="LaButti K."/>
            <person name="Lipzen A."/>
            <person name="Morin E."/>
            <person name="Grigoriev I.V."/>
            <person name="Henrissat B."/>
            <person name="Lindahl B."/>
            <person name="Martin F."/>
        </authorList>
    </citation>
    <scope>NUCLEOTIDE SEQUENCE</scope>
    <source>
        <strain evidence="1">JB14</strain>
    </source>
</reference>
<accession>A0A6A4H4Y5</accession>
<proteinExistence type="predicted"/>
<gene>
    <name evidence="1" type="ORF">BT96DRAFT_1000039</name>
</gene>
<dbReference type="OrthoDB" id="2687259at2759"/>
<dbReference type="EMBL" id="ML769588">
    <property type="protein sequence ID" value="KAE9392738.1"/>
    <property type="molecule type" value="Genomic_DNA"/>
</dbReference>
<dbReference type="InterPro" id="IPR041078">
    <property type="entry name" value="Plavaka"/>
</dbReference>
<evidence type="ECO:0000313" key="1">
    <source>
        <dbReference type="EMBL" id="KAE9392738.1"/>
    </source>
</evidence>
<dbReference type="AlphaFoldDB" id="A0A6A4H4Y5"/>
<keyword evidence="2" id="KW-1185">Reference proteome</keyword>
<dbReference type="Proteomes" id="UP000799118">
    <property type="component" value="Unassembled WGS sequence"/>
</dbReference>
<organism evidence="1 2">
    <name type="scientific">Gymnopus androsaceus JB14</name>
    <dbReference type="NCBI Taxonomy" id="1447944"/>
    <lineage>
        <taxon>Eukaryota</taxon>
        <taxon>Fungi</taxon>
        <taxon>Dikarya</taxon>
        <taxon>Basidiomycota</taxon>
        <taxon>Agaricomycotina</taxon>
        <taxon>Agaricomycetes</taxon>
        <taxon>Agaricomycetidae</taxon>
        <taxon>Agaricales</taxon>
        <taxon>Marasmiineae</taxon>
        <taxon>Omphalotaceae</taxon>
        <taxon>Gymnopus</taxon>
    </lineage>
</organism>
<protein>
    <submittedName>
        <fullName evidence="1">Uncharacterized protein</fullName>
    </submittedName>
</protein>
<dbReference type="Pfam" id="PF18759">
    <property type="entry name" value="Plavaka"/>
    <property type="match status" value="1"/>
</dbReference>
<evidence type="ECO:0000313" key="2">
    <source>
        <dbReference type="Proteomes" id="UP000799118"/>
    </source>
</evidence>
<name>A0A6A4H4Y5_9AGAR</name>
<sequence>MNWMWSSPATKSIAKFTKLVDIIRSPLFRKEDLTNFDVHRETTQLDKMAGQSKSQDGWTEETVHIHVPDGKIHDSEDDAPSFPVLGLHYWQKPNSDNPPELVSDELYSLPAFILEYENVQKLPRQDDLDNYERVVLGLMWWSDSTHFTSFGNASLWPLYLFFGNQSKYERCKPSSGGCNHIAYIPKIPFLIGLRLKREKVQLQIFFLTFMEAYHHGIVIRCFDGIERRFFPRFFTYAADYPEKVLLSLIRNWGKFLCPRCVTPQDKKITDLGTVNDEKRRERLKHVDDNHRVSRVALARNWIYKQGCAAKSAAVERLLAVKSEVPTMNAFSQFLQAPGFNFYSMLVVDLMHEFELGVWKMTFIHLIRILVAHGGTSVQELNCRQVPPFGRSTIRRFKENVSAMKKLAVRDFEDILQCSIPVFEGLLPEPYNSVLLELLFTLAEWHALAKLRIHTESTLGLLHNSTHSLGQLLRRFKLKISESLPFTHLEQHYHTSHSQNLPHNLHLFIHENVENPEAKDFCSKLEEHVLSRIQHPTWTGDGNEFTAAERANVIFQRNQFYSHRVLRINYTTYDM</sequence>